<evidence type="ECO:0000313" key="2">
    <source>
        <dbReference type="Proteomes" id="UP000887566"/>
    </source>
</evidence>
<feature type="compositionally biased region" description="Basic residues" evidence="1">
    <location>
        <begin position="32"/>
        <end position="49"/>
    </location>
</feature>
<feature type="compositionally biased region" description="Basic residues" evidence="1">
    <location>
        <begin position="65"/>
        <end position="79"/>
    </location>
</feature>
<reference evidence="3" key="1">
    <citation type="submission" date="2022-11" db="UniProtKB">
        <authorList>
            <consortium name="WormBaseParasite"/>
        </authorList>
    </citation>
    <scope>IDENTIFICATION</scope>
</reference>
<proteinExistence type="predicted"/>
<dbReference type="AlphaFoldDB" id="A0A914W3I6"/>
<name>A0A914W3I6_9BILA</name>
<feature type="region of interest" description="Disordered" evidence="1">
    <location>
        <begin position="13"/>
        <end position="176"/>
    </location>
</feature>
<feature type="compositionally biased region" description="Polar residues" evidence="1">
    <location>
        <begin position="141"/>
        <end position="152"/>
    </location>
</feature>
<feature type="compositionally biased region" description="Basic residues" evidence="1">
    <location>
        <begin position="13"/>
        <end position="22"/>
    </location>
</feature>
<evidence type="ECO:0000313" key="3">
    <source>
        <dbReference type="WBParaSite" id="PSAMB.scaffold2950size20436.g19849.t1"/>
    </source>
</evidence>
<dbReference type="WBParaSite" id="PSAMB.scaffold2950size20436.g19849.t1">
    <property type="protein sequence ID" value="PSAMB.scaffold2950size20436.g19849.t1"/>
    <property type="gene ID" value="PSAMB.scaffold2950size20436.g19849"/>
</dbReference>
<organism evidence="2 3">
    <name type="scientific">Plectus sambesii</name>
    <dbReference type="NCBI Taxonomy" id="2011161"/>
    <lineage>
        <taxon>Eukaryota</taxon>
        <taxon>Metazoa</taxon>
        <taxon>Ecdysozoa</taxon>
        <taxon>Nematoda</taxon>
        <taxon>Chromadorea</taxon>
        <taxon>Plectida</taxon>
        <taxon>Plectina</taxon>
        <taxon>Plectoidea</taxon>
        <taxon>Plectidae</taxon>
        <taxon>Plectus</taxon>
    </lineage>
</organism>
<evidence type="ECO:0000256" key="1">
    <source>
        <dbReference type="SAM" id="MobiDB-lite"/>
    </source>
</evidence>
<dbReference type="Proteomes" id="UP000887566">
    <property type="component" value="Unplaced"/>
</dbReference>
<sequence length="244" mass="26487">MGKLMKMGGMKMGGKRFMKAGKGRVGGGRGGIIRKRGGHVGFGTRRKALGSRNAAGGLGGVRFAGGRRRPHQRGARKGGRKEATAAESYSSENSRKNRMNRISSEEEGGRALSEQLDDLSTSNDSMDQPAMMHDDEPQMQRAAQVSRQSYEQQLRESSTTSPPPPPASRQRSRLRSLLAPLGERLLSGAITGRFGARWWPPAPSRAADEETVVEVVNIEDVTTEEVTITTKAAKMGSDQTKRNH</sequence>
<protein>
    <submittedName>
        <fullName evidence="3">Uncharacterized protein</fullName>
    </submittedName>
</protein>
<accession>A0A914W3I6</accession>
<keyword evidence="2" id="KW-1185">Reference proteome</keyword>